<dbReference type="GO" id="GO:0140114">
    <property type="term" value="P:cellular detoxification of fluoride"/>
    <property type="evidence" value="ECO:0007669"/>
    <property type="project" value="UniProtKB-UniRule"/>
</dbReference>
<keyword evidence="4 14" id="KW-0812">Transmembrane</keyword>
<dbReference type="GO" id="GO:0046872">
    <property type="term" value="F:metal ion binding"/>
    <property type="evidence" value="ECO:0007669"/>
    <property type="project" value="UniProtKB-KW"/>
</dbReference>
<proteinExistence type="inferred from homology"/>
<dbReference type="AlphaFoldDB" id="A0A429XTT9"/>
<evidence type="ECO:0000313" key="15">
    <source>
        <dbReference type="EMBL" id="RST71273.1"/>
    </source>
</evidence>
<feature type="transmembrane region" description="Helical" evidence="14">
    <location>
        <begin position="93"/>
        <end position="114"/>
    </location>
</feature>
<comment type="caution">
    <text evidence="15">The sequence shown here is derived from an EMBL/GenBank/DDBJ whole genome shotgun (WGS) entry which is preliminary data.</text>
</comment>
<keyword evidence="16" id="KW-1185">Reference proteome</keyword>
<dbReference type="PANTHER" id="PTHR28259:SF16">
    <property type="entry name" value="FLUORIDE-SPECIFIC ION CHANNEL FLUC 2"/>
    <property type="match status" value="1"/>
</dbReference>
<evidence type="ECO:0000256" key="9">
    <source>
        <dbReference type="ARBA" id="ARBA00023136"/>
    </source>
</evidence>
<evidence type="ECO:0000256" key="6">
    <source>
        <dbReference type="ARBA" id="ARBA00022989"/>
    </source>
</evidence>
<feature type="transmembrane region" description="Helical" evidence="14">
    <location>
        <begin position="45"/>
        <end position="72"/>
    </location>
</feature>
<comment type="caution">
    <text evidence="14">Lacks conserved residue(s) required for the propagation of feature annotation.</text>
</comment>
<keyword evidence="2 14" id="KW-0813">Transport</keyword>
<sequence length="118" mass="12484">MNMILVAIGGFFGAMARFYVGNKLVPTVKSGFPAGTFFVNITGSFLLGLLTGTVASTTTSLLIGIGFLGSYTTFSTFKVEIIRQLADKKSKEALLYMISSYFGGIALAFIGFVIGKAV</sequence>
<evidence type="ECO:0000256" key="14">
    <source>
        <dbReference type="HAMAP-Rule" id="MF_00454"/>
    </source>
</evidence>
<dbReference type="HAMAP" id="MF_00454">
    <property type="entry name" value="FluC"/>
    <property type="match status" value="1"/>
</dbReference>
<gene>
    <name evidence="14 15" type="primary">crcB</name>
    <name evidence="14" type="synonym">fluC</name>
    <name evidence="15" type="ORF">D4T97_019110</name>
</gene>
<accession>A0A429XTT9</accession>
<dbReference type="OrthoDB" id="9815830at2"/>
<dbReference type="GO" id="GO:0062054">
    <property type="term" value="F:fluoride channel activity"/>
    <property type="evidence" value="ECO:0007669"/>
    <property type="project" value="UniProtKB-UniRule"/>
</dbReference>
<evidence type="ECO:0000256" key="4">
    <source>
        <dbReference type="ARBA" id="ARBA00022692"/>
    </source>
</evidence>
<dbReference type="PANTHER" id="PTHR28259">
    <property type="entry name" value="FLUORIDE EXPORT PROTEIN 1-RELATED"/>
    <property type="match status" value="1"/>
</dbReference>
<evidence type="ECO:0000256" key="11">
    <source>
        <dbReference type="ARBA" id="ARBA00035120"/>
    </source>
</evidence>
<reference evidence="15" key="1">
    <citation type="submission" date="2018-12" db="EMBL/GenBank/DDBJ databases">
        <authorList>
            <person name="Sun L."/>
            <person name="Chen Z."/>
        </authorList>
    </citation>
    <scope>NUCLEOTIDE SEQUENCE [LARGE SCALE GENOMIC DNA]</scope>
    <source>
        <strain evidence="15">3-2-2</strain>
    </source>
</reference>
<name>A0A429XTT9_9BACI</name>
<protein>
    <recommendedName>
        <fullName evidence="14">Fluoride-specific ion channel FluC</fullName>
    </recommendedName>
</protein>
<comment type="function">
    <text evidence="13 14">Fluoride-specific ion channel. Important for reducing fluoride concentration in the cell, thus reducing its toxicity.</text>
</comment>
<organism evidence="15 16">
    <name type="scientific">Siminovitchia acidinfaciens</name>
    <dbReference type="NCBI Taxonomy" id="2321395"/>
    <lineage>
        <taxon>Bacteria</taxon>
        <taxon>Bacillati</taxon>
        <taxon>Bacillota</taxon>
        <taxon>Bacilli</taxon>
        <taxon>Bacillales</taxon>
        <taxon>Bacillaceae</taxon>
        <taxon>Siminovitchia</taxon>
    </lineage>
</organism>
<evidence type="ECO:0000256" key="8">
    <source>
        <dbReference type="ARBA" id="ARBA00023065"/>
    </source>
</evidence>
<dbReference type="Proteomes" id="UP000287156">
    <property type="component" value="Unassembled WGS sequence"/>
</dbReference>
<feature type="binding site" evidence="14">
    <location>
        <position position="72"/>
    </location>
    <ligand>
        <name>Na(+)</name>
        <dbReference type="ChEBI" id="CHEBI:29101"/>
        <note>structural</note>
    </ligand>
</feature>
<keyword evidence="6 14" id="KW-1133">Transmembrane helix</keyword>
<comment type="similarity">
    <text evidence="11 14">Belongs to the fluoride channel Fluc/FEX (TC 1.A.43) family.</text>
</comment>
<dbReference type="EMBL" id="QYTV02000013">
    <property type="protein sequence ID" value="RST71273.1"/>
    <property type="molecule type" value="Genomic_DNA"/>
</dbReference>
<keyword evidence="10 14" id="KW-0407">Ion channel</keyword>
<keyword evidence="3 14" id="KW-1003">Cell membrane</keyword>
<evidence type="ECO:0000256" key="2">
    <source>
        <dbReference type="ARBA" id="ARBA00022448"/>
    </source>
</evidence>
<feature type="binding site" evidence="14">
    <location>
        <position position="69"/>
    </location>
    <ligand>
        <name>Na(+)</name>
        <dbReference type="ChEBI" id="CHEBI:29101"/>
        <note>structural</note>
    </ligand>
</feature>
<evidence type="ECO:0000256" key="10">
    <source>
        <dbReference type="ARBA" id="ARBA00023303"/>
    </source>
</evidence>
<evidence type="ECO:0000256" key="7">
    <source>
        <dbReference type="ARBA" id="ARBA00023053"/>
    </source>
</evidence>
<comment type="activity regulation">
    <text evidence="14">Na(+) is not transported, but it plays an essential structural role and its presence is essential for fluoride channel function.</text>
</comment>
<keyword evidence="7 14" id="KW-0915">Sodium</keyword>
<dbReference type="RefSeq" id="WP_126052364.1">
    <property type="nucleotide sequence ID" value="NZ_QYTV02000013.1"/>
</dbReference>
<comment type="catalytic activity">
    <reaction evidence="12">
        <text>fluoride(in) = fluoride(out)</text>
        <dbReference type="Rhea" id="RHEA:76159"/>
        <dbReference type="ChEBI" id="CHEBI:17051"/>
    </reaction>
    <physiologicalReaction direction="left-to-right" evidence="12">
        <dbReference type="Rhea" id="RHEA:76160"/>
    </physiologicalReaction>
</comment>
<dbReference type="Pfam" id="PF02537">
    <property type="entry name" value="CRCB"/>
    <property type="match status" value="1"/>
</dbReference>
<evidence type="ECO:0000313" key="16">
    <source>
        <dbReference type="Proteomes" id="UP000287156"/>
    </source>
</evidence>
<evidence type="ECO:0000256" key="13">
    <source>
        <dbReference type="ARBA" id="ARBA00049940"/>
    </source>
</evidence>
<evidence type="ECO:0000256" key="3">
    <source>
        <dbReference type="ARBA" id="ARBA00022475"/>
    </source>
</evidence>
<comment type="subcellular location">
    <subcellularLocation>
        <location evidence="1 14">Cell membrane</location>
        <topology evidence="1 14">Multi-pass membrane protein</topology>
    </subcellularLocation>
</comment>
<evidence type="ECO:0000256" key="5">
    <source>
        <dbReference type="ARBA" id="ARBA00022723"/>
    </source>
</evidence>
<evidence type="ECO:0000256" key="1">
    <source>
        <dbReference type="ARBA" id="ARBA00004651"/>
    </source>
</evidence>
<dbReference type="GO" id="GO:0005886">
    <property type="term" value="C:plasma membrane"/>
    <property type="evidence" value="ECO:0007669"/>
    <property type="project" value="UniProtKB-SubCell"/>
</dbReference>
<dbReference type="NCBIfam" id="TIGR00494">
    <property type="entry name" value="crcB"/>
    <property type="match status" value="1"/>
</dbReference>
<keyword evidence="8 14" id="KW-0406">Ion transport</keyword>
<keyword evidence="9 14" id="KW-0472">Membrane</keyword>
<evidence type="ECO:0000256" key="12">
    <source>
        <dbReference type="ARBA" id="ARBA00035585"/>
    </source>
</evidence>
<keyword evidence="5 14" id="KW-0479">Metal-binding</keyword>
<dbReference type="InterPro" id="IPR003691">
    <property type="entry name" value="FluC"/>
</dbReference>